<sequence length="117" mass="12519">MLAVTNVSPCSTSMHNVVPLSKCLGPECNSVPLVLTITVLVACACPPRPLDCPVLLHFADHDEHARYRYLCFYTARLGGMTLALSLFSATDPMLNWMCGATASSAAKIGRPGIRPLS</sequence>
<organism evidence="1 2">
    <name type="scientific">Obba rivulosa</name>
    <dbReference type="NCBI Taxonomy" id="1052685"/>
    <lineage>
        <taxon>Eukaryota</taxon>
        <taxon>Fungi</taxon>
        <taxon>Dikarya</taxon>
        <taxon>Basidiomycota</taxon>
        <taxon>Agaricomycotina</taxon>
        <taxon>Agaricomycetes</taxon>
        <taxon>Polyporales</taxon>
        <taxon>Gelatoporiaceae</taxon>
        <taxon>Obba</taxon>
    </lineage>
</organism>
<accession>A0A8E2DVJ0</accession>
<gene>
    <name evidence="1" type="ORF">OBBRIDRAFT_15751</name>
</gene>
<evidence type="ECO:0000313" key="1">
    <source>
        <dbReference type="EMBL" id="OCH96658.1"/>
    </source>
</evidence>
<dbReference type="EMBL" id="KV722330">
    <property type="protein sequence ID" value="OCH96658.1"/>
    <property type="molecule type" value="Genomic_DNA"/>
</dbReference>
<proteinExistence type="predicted"/>
<name>A0A8E2DVJ0_9APHY</name>
<reference evidence="1 2" key="1">
    <citation type="submission" date="2016-07" db="EMBL/GenBank/DDBJ databases">
        <title>Draft genome of the white-rot fungus Obba rivulosa 3A-2.</title>
        <authorList>
            <consortium name="DOE Joint Genome Institute"/>
            <person name="Miettinen O."/>
            <person name="Riley R."/>
            <person name="Acob R."/>
            <person name="Barry K."/>
            <person name="Cullen D."/>
            <person name="De Vries R."/>
            <person name="Hainaut M."/>
            <person name="Hatakka A."/>
            <person name="Henrissat B."/>
            <person name="Hilden K."/>
            <person name="Kuo R."/>
            <person name="Labutti K."/>
            <person name="Lipzen A."/>
            <person name="Makela M.R."/>
            <person name="Sandor L."/>
            <person name="Spatafora J.W."/>
            <person name="Grigoriev I.V."/>
            <person name="Hibbett D.S."/>
        </authorList>
    </citation>
    <scope>NUCLEOTIDE SEQUENCE [LARGE SCALE GENOMIC DNA]</scope>
    <source>
        <strain evidence="1 2">3A-2</strain>
    </source>
</reference>
<dbReference type="AlphaFoldDB" id="A0A8E2DVJ0"/>
<dbReference type="Proteomes" id="UP000250043">
    <property type="component" value="Unassembled WGS sequence"/>
</dbReference>
<protein>
    <submittedName>
        <fullName evidence="1">Uncharacterized protein</fullName>
    </submittedName>
</protein>
<evidence type="ECO:0000313" key="2">
    <source>
        <dbReference type="Proteomes" id="UP000250043"/>
    </source>
</evidence>
<keyword evidence="2" id="KW-1185">Reference proteome</keyword>